<dbReference type="PANTHER" id="PTHR39550:SF1">
    <property type="entry name" value="SLL0658 PROTEIN"/>
    <property type="match status" value="1"/>
</dbReference>
<dbReference type="EMBL" id="MSLT01000012">
    <property type="protein sequence ID" value="OUD13830.1"/>
    <property type="molecule type" value="Genomic_DNA"/>
</dbReference>
<dbReference type="Proteomes" id="UP000194798">
    <property type="component" value="Unassembled WGS sequence"/>
</dbReference>
<sequence>MIAVFNTTPLISLAAIQKLHLLQQLFNSIYIPQAVYYEIKAKHSFAYQEIDADWIKVKVVQDKSYLRLLSNELDDGEAEALCLAKELVADTLVIDERIAYNIAKSQGIFVIGTLTVLSMAKKAHLIETVKPLLDEMVCSGRWYSATVYHDFLKELGEL</sequence>
<dbReference type="OrthoDB" id="5624669at2"/>
<reference evidence="1 2" key="1">
    <citation type="submission" date="2016-12" db="EMBL/GenBank/DDBJ databases">
        <title>Thioflexothrix psekupsii D3 genome sequencing and assembly.</title>
        <authorList>
            <person name="Fomenkov A."/>
            <person name="Vincze T."/>
            <person name="Grabovich M."/>
            <person name="Anton B.P."/>
            <person name="Dubinina G."/>
            <person name="Orlova M."/>
            <person name="Belousova E."/>
            <person name="Roberts R.J."/>
        </authorList>
    </citation>
    <scope>NUCLEOTIDE SEQUENCE [LARGE SCALE GENOMIC DNA]</scope>
    <source>
        <strain evidence="1">D3</strain>
    </source>
</reference>
<dbReference type="InterPro" id="IPR021799">
    <property type="entry name" value="PIN-like_prokaryotic"/>
</dbReference>
<accession>A0A251X7C1</accession>
<comment type="caution">
    <text evidence="1">The sequence shown here is derived from an EMBL/GenBank/DDBJ whole genome shotgun (WGS) entry which is preliminary data.</text>
</comment>
<dbReference type="AlphaFoldDB" id="A0A251X7C1"/>
<proteinExistence type="predicted"/>
<dbReference type="RefSeq" id="WP_086487612.1">
    <property type="nucleotide sequence ID" value="NZ_MSLT01000012.1"/>
</dbReference>
<keyword evidence="2" id="KW-1185">Reference proteome</keyword>
<name>A0A251X7C1_9GAMM</name>
<dbReference type="Pfam" id="PF11848">
    <property type="entry name" value="DUF3368"/>
    <property type="match status" value="1"/>
</dbReference>
<organism evidence="1 2">
    <name type="scientific">Thioflexithrix psekupsensis</name>
    <dbReference type="NCBI Taxonomy" id="1570016"/>
    <lineage>
        <taxon>Bacteria</taxon>
        <taxon>Pseudomonadati</taxon>
        <taxon>Pseudomonadota</taxon>
        <taxon>Gammaproteobacteria</taxon>
        <taxon>Thiotrichales</taxon>
        <taxon>Thioflexithrix</taxon>
    </lineage>
</organism>
<dbReference type="PANTHER" id="PTHR39550">
    <property type="entry name" value="SLL0658 PROTEIN"/>
    <property type="match status" value="1"/>
</dbReference>
<protein>
    <submittedName>
        <fullName evidence="1">Nucleic acid-binding protein</fullName>
    </submittedName>
</protein>
<gene>
    <name evidence="1" type="ORF">TPSD3_05645</name>
</gene>
<evidence type="ECO:0000313" key="1">
    <source>
        <dbReference type="EMBL" id="OUD13830.1"/>
    </source>
</evidence>
<evidence type="ECO:0000313" key="2">
    <source>
        <dbReference type="Proteomes" id="UP000194798"/>
    </source>
</evidence>